<dbReference type="OrthoDB" id="9803616at2"/>
<evidence type="ECO:0000313" key="1">
    <source>
        <dbReference type="EMBL" id="PEN14007.1"/>
    </source>
</evidence>
<dbReference type="Proteomes" id="UP000220102">
    <property type="component" value="Unassembled WGS sequence"/>
</dbReference>
<keyword evidence="2" id="KW-1185">Reference proteome</keyword>
<dbReference type="EMBL" id="PDEQ01000003">
    <property type="protein sequence ID" value="PEN14007.1"/>
    <property type="molecule type" value="Genomic_DNA"/>
</dbReference>
<gene>
    <name evidence="1" type="ORF">CRI94_08125</name>
</gene>
<dbReference type="RefSeq" id="WP_098075170.1">
    <property type="nucleotide sequence ID" value="NZ_PDEQ01000003.1"/>
</dbReference>
<proteinExistence type="predicted"/>
<accession>A0A2A8CZK2</accession>
<sequence>MALPSHLAIMPLNWRLHSVAWAGILFVSSLVGGGMTSGSAIAQAGDRTWVDTTEGTDVAPYAKICASRTGTDATIIFPDTARVVVDGAPIEPGDQIAVFTSEDRCAGYVTWSGSSVALAVWADDPMTEEVEGMRAGEKMRFRIRTKASRVKGGDDNRRFAIALSDAKPYLTSTETFVPNGIYVVRELKFGRLEHAEAGD</sequence>
<name>A0A2A8CZK2_9BACT</name>
<comment type="caution">
    <text evidence="1">The sequence shown here is derived from an EMBL/GenBank/DDBJ whole genome shotgun (WGS) entry which is preliminary data.</text>
</comment>
<dbReference type="AlphaFoldDB" id="A0A2A8CZK2"/>
<reference evidence="1 2" key="1">
    <citation type="submission" date="2017-10" db="EMBL/GenBank/DDBJ databases">
        <title>Draft genome of Longibacter Salinarum.</title>
        <authorList>
            <person name="Goh K.M."/>
            <person name="Shamsir M.S."/>
            <person name="Lim S.W."/>
        </authorList>
    </citation>
    <scope>NUCLEOTIDE SEQUENCE [LARGE SCALE GENOMIC DNA]</scope>
    <source>
        <strain evidence="1 2">KCTC 52045</strain>
    </source>
</reference>
<protein>
    <submittedName>
        <fullName evidence="1">Uncharacterized protein</fullName>
    </submittedName>
</protein>
<evidence type="ECO:0000313" key="2">
    <source>
        <dbReference type="Proteomes" id="UP000220102"/>
    </source>
</evidence>
<organism evidence="1 2">
    <name type="scientific">Longibacter salinarum</name>
    <dbReference type="NCBI Taxonomy" id="1850348"/>
    <lineage>
        <taxon>Bacteria</taxon>
        <taxon>Pseudomonadati</taxon>
        <taxon>Rhodothermota</taxon>
        <taxon>Rhodothermia</taxon>
        <taxon>Rhodothermales</taxon>
        <taxon>Salisaetaceae</taxon>
        <taxon>Longibacter</taxon>
    </lineage>
</organism>